<keyword evidence="4 6" id="KW-0472">Membrane</keyword>
<dbReference type="RefSeq" id="WP_257531522.1">
    <property type="nucleotide sequence ID" value="NZ_JANKAS010000008.1"/>
</dbReference>
<feature type="transmembrane region" description="Helical" evidence="6">
    <location>
        <begin position="21"/>
        <end position="42"/>
    </location>
</feature>
<accession>A0AAE3KZI9</accession>
<dbReference type="GO" id="GO:0009003">
    <property type="term" value="F:signal peptidase activity"/>
    <property type="evidence" value="ECO:0007669"/>
    <property type="project" value="UniProtKB-EC"/>
</dbReference>
<dbReference type="EC" id="3.4.21.89" evidence="5"/>
<proteinExistence type="predicted"/>
<evidence type="ECO:0000256" key="5">
    <source>
        <dbReference type="NCBIfam" id="TIGR02228"/>
    </source>
</evidence>
<evidence type="ECO:0000256" key="4">
    <source>
        <dbReference type="ARBA" id="ARBA00023136"/>
    </source>
</evidence>
<organism evidence="7 8">
    <name type="scientific">Irregularibacter muris</name>
    <dbReference type="NCBI Taxonomy" id="1796619"/>
    <lineage>
        <taxon>Bacteria</taxon>
        <taxon>Bacillati</taxon>
        <taxon>Bacillota</taxon>
        <taxon>Clostridia</taxon>
        <taxon>Eubacteriales</taxon>
        <taxon>Eubacteriaceae</taxon>
        <taxon>Irregularibacter</taxon>
    </lineage>
</organism>
<reference evidence="7" key="1">
    <citation type="submission" date="2022-07" db="EMBL/GenBank/DDBJ databases">
        <title>Enhanced cultured diversity of the mouse gut microbiota enables custom-made synthetic communities.</title>
        <authorList>
            <person name="Afrizal A."/>
        </authorList>
    </citation>
    <scope>NUCLEOTIDE SEQUENCE</scope>
    <source>
        <strain evidence="7">DSM 28593</strain>
    </source>
</reference>
<feature type="transmembrane region" description="Helical" evidence="6">
    <location>
        <begin position="152"/>
        <end position="172"/>
    </location>
</feature>
<dbReference type="AlphaFoldDB" id="A0AAE3KZI9"/>
<dbReference type="NCBIfam" id="TIGR02228">
    <property type="entry name" value="sigpep_I_arch"/>
    <property type="match status" value="1"/>
</dbReference>
<dbReference type="GO" id="GO:0016020">
    <property type="term" value="C:membrane"/>
    <property type="evidence" value="ECO:0007669"/>
    <property type="project" value="UniProtKB-SubCell"/>
</dbReference>
<dbReference type="PANTHER" id="PTHR10806:SF6">
    <property type="entry name" value="SIGNAL PEPTIDASE COMPLEX CATALYTIC SUBUNIT SEC11"/>
    <property type="match status" value="1"/>
</dbReference>
<sequence length="179" mass="20230">MLDNGMEKRKKNKVSKNINNIIFIILMLMIIFVLFTTMQAHIRGEDPTIFGYQFYYVASGSMTPTIPVGSLIAVRDTDYINIENKDIVTFKGLGNTLVTHRVREVSENGQSFITRGDANNIDDPIAVTMETLVGKVVFHLPYVGYFLKFLKSAYGVVVFSLIIGASIIHFAFQRKRKII</sequence>
<dbReference type="CDD" id="cd06530">
    <property type="entry name" value="S26_SPase_I"/>
    <property type="match status" value="1"/>
</dbReference>
<name>A0AAE3KZI9_9FIRM</name>
<evidence type="ECO:0000256" key="6">
    <source>
        <dbReference type="SAM" id="Phobius"/>
    </source>
</evidence>
<dbReference type="Proteomes" id="UP001205748">
    <property type="component" value="Unassembled WGS sequence"/>
</dbReference>
<dbReference type="GO" id="GO:0006465">
    <property type="term" value="P:signal peptide processing"/>
    <property type="evidence" value="ECO:0007669"/>
    <property type="project" value="UniProtKB-UniRule"/>
</dbReference>
<evidence type="ECO:0000256" key="2">
    <source>
        <dbReference type="ARBA" id="ARBA00022692"/>
    </source>
</evidence>
<gene>
    <name evidence="7" type="ORF">NSA47_09980</name>
</gene>
<dbReference type="EMBL" id="JANKAS010000008">
    <property type="protein sequence ID" value="MCR1899310.1"/>
    <property type="molecule type" value="Genomic_DNA"/>
</dbReference>
<dbReference type="InterPro" id="IPR019533">
    <property type="entry name" value="Peptidase_S26"/>
</dbReference>
<dbReference type="PANTHER" id="PTHR10806">
    <property type="entry name" value="SIGNAL PEPTIDASE COMPLEX CATALYTIC SUBUNIT SEC11"/>
    <property type="match status" value="1"/>
</dbReference>
<evidence type="ECO:0000256" key="1">
    <source>
        <dbReference type="ARBA" id="ARBA00004370"/>
    </source>
</evidence>
<evidence type="ECO:0000313" key="8">
    <source>
        <dbReference type="Proteomes" id="UP001205748"/>
    </source>
</evidence>
<dbReference type="SUPFAM" id="SSF51306">
    <property type="entry name" value="LexA/Signal peptidase"/>
    <property type="match status" value="1"/>
</dbReference>
<evidence type="ECO:0000313" key="7">
    <source>
        <dbReference type="EMBL" id="MCR1899310.1"/>
    </source>
</evidence>
<dbReference type="InterPro" id="IPR036286">
    <property type="entry name" value="LexA/Signal_pep-like_sf"/>
</dbReference>
<keyword evidence="2 6" id="KW-0812">Transmembrane</keyword>
<evidence type="ECO:0000256" key="3">
    <source>
        <dbReference type="ARBA" id="ARBA00022989"/>
    </source>
</evidence>
<keyword evidence="3 6" id="KW-1133">Transmembrane helix</keyword>
<dbReference type="GO" id="GO:0004252">
    <property type="term" value="F:serine-type endopeptidase activity"/>
    <property type="evidence" value="ECO:0007669"/>
    <property type="project" value="UniProtKB-UniRule"/>
</dbReference>
<comment type="subcellular location">
    <subcellularLocation>
        <location evidence="1">Membrane</location>
    </subcellularLocation>
</comment>
<keyword evidence="8" id="KW-1185">Reference proteome</keyword>
<dbReference type="InterPro" id="IPR001733">
    <property type="entry name" value="Peptidase_S26B"/>
</dbReference>
<keyword evidence="7" id="KW-0378">Hydrolase</keyword>
<protein>
    <recommendedName>
        <fullName evidence="5">Signal peptidase I</fullName>
        <ecNumber evidence="5">3.4.21.89</ecNumber>
    </recommendedName>
</protein>
<comment type="caution">
    <text evidence="7">The sequence shown here is derived from an EMBL/GenBank/DDBJ whole genome shotgun (WGS) entry which is preliminary data.</text>
</comment>